<dbReference type="EMBL" id="JAEAOA010001024">
    <property type="protein sequence ID" value="KAK3610467.1"/>
    <property type="molecule type" value="Genomic_DNA"/>
</dbReference>
<dbReference type="InterPro" id="IPR013083">
    <property type="entry name" value="Znf_RING/FYVE/PHD"/>
</dbReference>
<accession>A0AAE0THK9</accession>
<dbReference type="Proteomes" id="UP001195483">
    <property type="component" value="Unassembled WGS sequence"/>
</dbReference>
<evidence type="ECO:0000313" key="8">
    <source>
        <dbReference type="Proteomes" id="UP001195483"/>
    </source>
</evidence>
<reference evidence="7" key="2">
    <citation type="journal article" date="2021" name="Genome Biol. Evol.">
        <title>Developing a high-quality reference genome for a parasitic bivalve with doubly uniparental inheritance (Bivalvia: Unionida).</title>
        <authorList>
            <person name="Smith C.H."/>
        </authorList>
    </citation>
    <scope>NUCLEOTIDE SEQUENCE</scope>
    <source>
        <strain evidence="7">CHS0354</strain>
        <tissue evidence="7">Mantle</tissue>
    </source>
</reference>
<keyword evidence="8" id="KW-1185">Reference proteome</keyword>
<proteinExistence type="predicted"/>
<dbReference type="InterPro" id="IPR017907">
    <property type="entry name" value="Znf_RING_CS"/>
</dbReference>
<organism evidence="7 8">
    <name type="scientific">Potamilus streckersoni</name>
    <dbReference type="NCBI Taxonomy" id="2493646"/>
    <lineage>
        <taxon>Eukaryota</taxon>
        <taxon>Metazoa</taxon>
        <taxon>Spiralia</taxon>
        <taxon>Lophotrochozoa</taxon>
        <taxon>Mollusca</taxon>
        <taxon>Bivalvia</taxon>
        <taxon>Autobranchia</taxon>
        <taxon>Heteroconchia</taxon>
        <taxon>Palaeoheterodonta</taxon>
        <taxon>Unionida</taxon>
        <taxon>Unionoidea</taxon>
        <taxon>Unionidae</taxon>
        <taxon>Ambleminae</taxon>
        <taxon>Lampsilini</taxon>
        <taxon>Potamilus</taxon>
    </lineage>
</organism>
<dbReference type="InterPro" id="IPR001841">
    <property type="entry name" value="Znf_RING"/>
</dbReference>
<gene>
    <name evidence="7" type="ORF">CHS0354_016656</name>
</gene>
<sequence>KIAMIQEKRKKQLEERIRQAEEELTTLSAGNKHEQSNNSTPPLSLFTAEMDTEEIALEKKLRELEQKKATVLKERKKKELKEKIRQLEKDLLVMESEHTQEEANKCIFCTDVLRNTQKLGCGHELCSKCVGEAFEFQKACPECGTKFMDDVGLSSDALISWHNSSDFIENS</sequence>
<evidence type="ECO:0000256" key="1">
    <source>
        <dbReference type="ARBA" id="ARBA00022723"/>
    </source>
</evidence>
<reference evidence="7" key="3">
    <citation type="submission" date="2023-05" db="EMBL/GenBank/DDBJ databases">
        <authorList>
            <person name="Smith C.H."/>
        </authorList>
    </citation>
    <scope>NUCLEOTIDE SEQUENCE</scope>
    <source>
        <strain evidence="7">CHS0354</strain>
        <tissue evidence="7">Mantle</tissue>
    </source>
</reference>
<reference evidence="7" key="1">
    <citation type="journal article" date="2021" name="Genome Biol. Evol.">
        <title>A High-Quality Reference Genome for a Parasitic Bivalve with Doubly Uniparental Inheritance (Bivalvia: Unionida).</title>
        <authorList>
            <person name="Smith C.H."/>
        </authorList>
    </citation>
    <scope>NUCLEOTIDE SEQUENCE</scope>
    <source>
        <strain evidence="7">CHS0354</strain>
    </source>
</reference>
<feature type="non-terminal residue" evidence="7">
    <location>
        <position position="171"/>
    </location>
</feature>
<evidence type="ECO:0000256" key="5">
    <source>
        <dbReference type="SAM" id="MobiDB-lite"/>
    </source>
</evidence>
<evidence type="ECO:0000256" key="4">
    <source>
        <dbReference type="PROSITE-ProRule" id="PRU00175"/>
    </source>
</evidence>
<protein>
    <recommendedName>
        <fullName evidence="6">RING-type domain-containing protein</fullName>
    </recommendedName>
</protein>
<keyword evidence="3" id="KW-0862">Zinc</keyword>
<keyword evidence="1" id="KW-0479">Metal-binding</keyword>
<dbReference type="PROSITE" id="PS50089">
    <property type="entry name" value="ZF_RING_2"/>
    <property type="match status" value="1"/>
</dbReference>
<evidence type="ECO:0000256" key="3">
    <source>
        <dbReference type="ARBA" id="ARBA00022833"/>
    </source>
</evidence>
<evidence type="ECO:0000259" key="6">
    <source>
        <dbReference type="PROSITE" id="PS50089"/>
    </source>
</evidence>
<feature type="region of interest" description="Disordered" evidence="5">
    <location>
        <begin position="21"/>
        <end position="44"/>
    </location>
</feature>
<dbReference type="SUPFAM" id="SSF57850">
    <property type="entry name" value="RING/U-box"/>
    <property type="match status" value="1"/>
</dbReference>
<comment type="caution">
    <text evidence="7">The sequence shown here is derived from an EMBL/GenBank/DDBJ whole genome shotgun (WGS) entry which is preliminary data.</text>
</comment>
<dbReference type="Pfam" id="PF00097">
    <property type="entry name" value="zf-C3HC4"/>
    <property type="match status" value="1"/>
</dbReference>
<name>A0AAE0THK9_9BIVA</name>
<dbReference type="SMART" id="SM00184">
    <property type="entry name" value="RING"/>
    <property type="match status" value="1"/>
</dbReference>
<dbReference type="InterPro" id="IPR018957">
    <property type="entry name" value="Znf_C3HC4_RING-type"/>
</dbReference>
<keyword evidence="2 4" id="KW-0863">Zinc-finger</keyword>
<dbReference type="Gene3D" id="3.30.40.10">
    <property type="entry name" value="Zinc/RING finger domain, C3HC4 (zinc finger)"/>
    <property type="match status" value="1"/>
</dbReference>
<evidence type="ECO:0000313" key="7">
    <source>
        <dbReference type="EMBL" id="KAK3610467.1"/>
    </source>
</evidence>
<dbReference type="PROSITE" id="PS00518">
    <property type="entry name" value="ZF_RING_1"/>
    <property type="match status" value="1"/>
</dbReference>
<evidence type="ECO:0000256" key="2">
    <source>
        <dbReference type="ARBA" id="ARBA00022771"/>
    </source>
</evidence>
<feature type="domain" description="RING-type" evidence="6">
    <location>
        <begin position="106"/>
        <end position="143"/>
    </location>
</feature>
<dbReference type="AlphaFoldDB" id="A0AAE0THK9"/>
<dbReference type="GO" id="GO:0008270">
    <property type="term" value="F:zinc ion binding"/>
    <property type="evidence" value="ECO:0007669"/>
    <property type="project" value="UniProtKB-KW"/>
</dbReference>